<dbReference type="Proteomes" id="UP000252038">
    <property type="component" value="Chromosome"/>
</dbReference>
<dbReference type="KEGG" id="chri:DK842_17200"/>
<dbReference type="InterPro" id="IPR029068">
    <property type="entry name" value="Glyas_Bleomycin-R_OHBP_Dase"/>
</dbReference>
<dbReference type="PANTHER" id="PTHR21366">
    <property type="entry name" value="GLYOXALASE FAMILY PROTEIN"/>
    <property type="match status" value="1"/>
</dbReference>
<dbReference type="PROSITE" id="PS51819">
    <property type="entry name" value="VOC"/>
    <property type="match status" value="1"/>
</dbReference>
<dbReference type="InterPro" id="IPR037523">
    <property type="entry name" value="VOC_core"/>
</dbReference>
<reference evidence="2 3" key="1">
    <citation type="submission" date="2018-05" db="EMBL/GenBank/DDBJ databases">
        <title>Genome sequencing, assembly and analysis of the novel insecticidal bacterium, Chromobacterium phragmitis.</title>
        <authorList>
            <person name="Sparks M.E."/>
            <person name="Blackburn M.B."/>
            <person name="Gundersen-Rindal D.E."/>
        </authorList>
    </citation>
    <scope>NUCLEOTIDE SEQUENCE [LARGE SCALE GENOMIC DNA]</scope>
    <source>
        <strain evidence="2">IIBBL 274-1</strain>
    </source>
</reference>
<dbReference type="InterPro" id="IPR050383">
    <property type="entry name" value="GlyoxalaseI/FosfomycinResist"/>
</dbReference>
<dbReference type="EMBL" id="CP029554">
    <property type="protein sequence ID" value="AXE32885.1"/>
    <property type="molecule type" value="Genomic_DNA"/>
</dbReference>
<protein>
    <submittedName>
        <fullName evidence="2">Glyoxalase</fullName>
    </submittedName>
</protein>
<dbReference type="AlphaFoldDB" id="A0A344UC87"/>
<organism evidence="2 3">
    <name type="scientific">Chromobacterium phragmitis</name>
    <dbReference type="NCBI Taxonomy" id="2202141"/>
    <lineage>
        <taxon>Bacteria</taxon>
        <taxon>Pseudomonadati</taxon>
        <taxon>Pseudomonadota</taxon>
        <taxon>Betaproteobacteria</taxon>
        <taxon>Neisseriales</taxon>
        <taxon>Chromobacteriaceae</taxon>
        <taxon>Chromobacterium</taxon>
    </lineage>
</organism>
<dbReference type="OrthoDB" id="9798430at2"/>
<dbReference type="KEGG" id="chrb:DK843_00325"/>
<dbReference type="CDD" id="cd07264">
    <property type="entry name" value="VOC_like"/>
    <property type="match status" value="1"/>
</dbReference>
<feature type="domain" description="VOC" evidence="1">
    <location>
        <begin position="2"/>
        <end position="127"/>
    </location>
</feature>
<dbReference type="SUPFAM" id="SSF54593">
    <property type="entry name" value="Glyoxalase/Bleomycin resistance protein/Dihydroxybiphenyl dioxygenase"/>
    <property type="match status" value="1"/>
</dbReference>
<evidence type="ECO:0000259" key="1">
    <source>
        <dbReference type="PROSITE" id="PS51819"/>
    </source>
</evidence>
<dbReference type="Pfam" id="PF00903">
    <property type="entry name" value="Glyoxalase"/>
    <property type="match status" value="1"/>
</dbReference>
<name>A0A344UC87_9NEIS</name>
<dbReference type="InterPro" id="IPR004360">
    <property type="entry name" value="Glyas_Fos-R_dOase_dom"/>
</dbReference>
<gene>
    <name evidence="2" type="ORF">DK843_00325</name>
</gene>
<proteinExistence type="predicted"/>
<dbReference type="Gene3D" id="3.10.180.10">
    <property type="entry name" value="2,3-Dihydroxybiphenyl 1,2-Dioxygenase, domain 1"/>
    <property type="match status" value="1"/>
</dbReference>
<sequence>MKLAYTIIYVPDVPASLRFFEAAFGFKRKFLHESGAYGELDTGETTLSFAQHELAAGNLPDGHVRASESARPLGMEIGLIADDVAAAHAKALAHGAAELSAPKRKPWGQTVSYLRAPDGALIEICSPVSA</sequence>
<dbReference type="RefSeq" id="WP_114062551.1">
    <property type="nucleotide sequence ID" value="NZ_CP029495.1"/>
</dbReference>
<evidence type="ECO:0000313" key="2">
    <source>
        <dbReference type="EMBL" id="AXE32885.1"/>
    </source>
</evidence>
<dbReference type="PANTHER" id="PTHR21366:SF22">
    <property type="entry name" value="VOC DOMAIN-CONTAINING PROTEIN"/>
    <property type="match status" value="1"/>
</dbReference>
<evidence type="ECO:0000313" key="3">
    <source>
        <dbReference type="Proteomes" id="UP000252038"/>
    </source>
</evidence>
<accession>A0A344UC87</accession>